<proteinExistence type="predicted"/>
<reference evidence="1 2" key="1">
    <citation type="submission" date="2024-09" db="EMBL/GenBank/DDBJ databases">
        <authorList>
            <person name="Sun Q."/>
            <person name="Mori K."/>
        </authorList>
    </citation>
    <scope>NUCLEOTIDE SEQUENCE [LARGE SCALE GENOMIC DNA]</scope>
    <source>
        <strain evidence="1 2">JCM 3324</strain>
    </source>
</reference>
<dbReference type="RefSeq" id="WP_345408865.1">
    <property type="nucleotide sequence ID" value="NZ_BAAAXS010000001.1"/>
</dbReference>
<dbReference type="Proteomes" id="UP001589568">
    <property type="component" value="Unassembled WGS sequence"/>
</dbReference>
<dbReference type="EMBL" id="JBHMCF010000037">
    <property type="protein sequence ID" value="MFB9474089.1"/>
    <property type="molecule type" value="Genomic_DNA"/>
</dbReference>
<protein>
    <submittedName>
        <fullName evidence="1">Uncharacterized protein</fullName>
    </submittedName>
</protein>
<organism evidence="1 2">
    <name type="scientific">Nonomuraea salmonea</name>
    <dbReference type="NCBI Taxonomy" id="46181"/>
    <lineage>
        <taxon>Bacteria</taxon>
        <taxon>Bacillati</taxon>
        <taxon>Actinomycetota</taxon>
        <taxon>Actinomycetes</taxon>
        <taxon>Streptosporangiales</taxon>
        <taxon>Streptosporangiaceae</taxon>
        <taxon>Nonomuraea</taxon>
    </lineage>
</organism>
<name>A0ABV5NUS8_9ACTN</name>
<keyword evidence="2" id="KW-1185">Reference proteome</keyword>
<gene>
    <name evidence="1" type="ORF">ACFFR3_31725</name>
</gene>
<comment type="caution">
    <text evidence="1">The sequence shown here is derived from an EMBL/GenBank/DDBJ whole genome shotgun (WGS) entry which is preliminary data.</text>
</comment>
<accession>A0ABV5NUS8</accession>
<evidence type="ECO:0000313" key="1">
    <source>
        <dbReference type="EMBL" id="MFB9474089.1"/>
    </source>
</evidence>
<evidence type="ECO:0000313" key="2">
    <source>
        <dbReference type="Proteomes" id="UP001589568"/>
    </source>
</evidence>
<sequence>MRASVVYESMDGNTAQQAAGPLVAGELERARQWGESLAASFPVPTS</sequence>